<dbReference type="EMBL" id="FNHQ01000047">
    <property type="protein sequence ID" value="SDN42216.1"/>
    <property type="molecule type" value="Genomic_DNA"/>
</dbReference>
<gene>
    <name evidence="1" type="ORF">SAMN05660299_02698</name>
</gene>
<evidence type="ECO:0000313" key="2">
    <source>
        <dbReference type="Proteomes" id="UP000199309"/>
    </source>
</evidence>
<accession>A0A1H0B998</accession>
<organism evidence="1 2">
    <name type="scientific">Megasphaera paucivorans</name>
    <dbReference type="NCBI Taxonomy" id="349095"/>
    <lineage>
        <taxon>Bacteria</taxon>
        <taxon>Bacillati</taxon>
        <taxon>Bacillota</taxon>
        <taxon>Negativicutes</taxon>
        <taxon>Veillonellales</taxon>
        <taxon>Veillonellaceae</taxon>
        <taxon>Megasphaera</taxon>
    </lineage>
</organism>
<keyword evidence="2" id="KW-1185">Reference proteome</keyword>
<dbReference type="Proteomes" id="UP000199309">
    <property type="component" value="Unassembled WGS sequence"/>
</dbReference>
<dbReference type="Gene3D" id="1.20.5.780">
    <property type="entry name" value="Single helix bin"/>
    <property type="match status" value="1"/>
</dbReference>
<name>A0A1H0B998_9FIRM</name>
<dbReference type="InterPro" id="IPR053842">
    <property type="entry name" value="NikA-like"/>
</dbReference>
<protein>
    <submittedName>
        <fullName evidence="1">Uncharacterized protein</fullName>
    </submittedName>
</protein>
<reference evidence="1 2" key="1">
    <citation type="submission" date="2016-10" db="EMBL/GenBank/DDBJ databases">
        <authorList>
            <person name="de Groot N.N."/>
        </authorList>
    </citation>
    <scope>NUCLEOTIDE SEQUENCE [LARGE SCALE GENOMIC DNA]</scope>
    <source>
        <strain evidence="1 2">DSM 16981</strain>
    </source>
</reference>
<evidence type="ECO:0000313" key="1">
    <source>
        <dbReference type="EMBL" id="SDN42216.1"/>
    </source>
</evidence>
<dbReference type="Pfam" id="PF21983">
    <property type="entry name" value="NikA-like"/>
    <property type="match status" value="1"/>
</dbReference>
<proteinExistence type="predicted"/>
<dbReference type="RefSeq" id="WP_091652956.1">
    <property type="nucleotide sequence ID" value="NZ_FNHQ01000047.1"/>
</dbReference>
<sequence length="99" mass="11451">MQNEKKNKRIDLRVSEKQKAKIEKDAEQLGMKISEYLLYLAEHKQVVVISAGKELVEAVYLLNQKLNQYDNYPIFPLQDARDIISNSLTGIAKKMKGRE</sequence>
<dbReference type="AlphaFoldDB" id="A0A1H0B998"/>
<dbReference type="STRING" id="349095.SAMN05660299_02698"/>